<feature type="region of interest" description="Disordered" evidence="1">
    <location>
        <begin position="341"/>
        <end position="437"/>
    </location>
</feature>
<dbReference type="GeneID" id="27331135"/>
<dbReference type="AlphaFoldDB" id="A0A0D1ZVY6"/>
<feature type="compositionally biased region" description="Polar residues" evidence="1">
    <location>
        <begin position="370"/>
        <end position="395"/>
    </location>
</feature>
<feature type="compositionally biased region" description="Basic residues" evidence="1">
    <location>
        <begin position="192"/>
        <end position="201"/>
    </location>
</feature>
<sequence>MDSSACPPQTWLELEGKLELIIRADARFMLGFLCSILCCLPRMIFGWVLRLLSLLIWNIYLVLGCFSSGHQSSVSVLLHQGSAPSGTARRESQLAKYTRNHWPCRHRNHIFGTQDHAVKPEAGNLDWGICTPISLQHAISSIKSRPKTSDFFKWGRYRLDKGSSKSSLSIAGPVSKNDEDATFDKEADTTVRLKRSRRFSKRGSDGTLQPSASPPRGPGLCNHHEAPCDNNRATGPPEAPLSSYATPPPLALPVGRVARDANFEAAIPHSTRARLLTVDGGVKTSSKDCKCLQGQRNEALSRAVLVHPDQREAPSSLPWAVPKPVGKKYTTAIHFSKALNDSSPTWRSIPGARQVAGGSSSNGKGKAKAWSNTTGARGSSAQNTANSHTWDRSTANGEDGEGEGDDDDNDDEDDDQSEPDLPTDQEASNPSTSGKVFRCPIYAADPSLCDNPRCSRWYAPKIQAVTRHIKKSHPRIEEDKKKTIETWQKRRLKPEERWREYYRLFGGDDPSSVCPYTVETNAPNPVATALAQAVNDIKQYLSPPMPTSSHETLRSFLRLYAEKADRDSQARIGFHSQEAKIHRRFEQRLRQSREVFADAVETLLTSPAVSSSRWGATGHASPEGATMANASQDEVLLEITGNSGRRQSTYATDIGNDESGLAAPTSTSTNMPQQDPAYLMVPTGMMRTPSSSQQQHHHRRRRQHQHQHPHQHQHEFGRGGIPPPQMGTNMSVLGTGIYQRQESINEVLSETDRVLHAQTAAAAAASSSSSSSPPPTKRARFHVHQQQHQQQQHQQQQVELQQASWDDPAAFAFGFTSTPYQSFPGSNFQGPSSPSPSLNSGCQCWMPSASMRLYCSRCQSDSPHGTCYCQQQQGMNVLRCMICRLKAS</sequence>
<evidence type="ECO:0000313" key="4">
    <source>
        <dbReference type="Proteomes" id="UP000053328"/>
    </source>
</evidence>
<feature type="compositionally biased region" description="Polar residues" evidence="1">
    <location>
        <begin position="664"/>
        <end position="673"/>
    </location>
</feature>
<feature type="transmembrane region" description="Helical" evidence="2">
    <location>
        <begin position="20"/>
        <end position="40"/>
    </location>
</feature>
<dbReference type="Proteomes" id="UP000053328">
    <property type="component" value="Unassembled WGS sequence"/>
</dbReference>
<feature type="region of interest" description="Disordered" evidence="1">
    <location>
        <begin position="758"/>
        <end position="796"/>
    </location>
</feature>
<feature type="compositionally biased region" description="Polar residues" evidence="1">
    <location>
        <begin position="641"/>
        <end position="651"/>
    </location>
</feature>
<name>A0A0D1ZVY6_9EURO</name>
<feature type="region of interest" description="Disordered" evidence="1">
    <location>
        <begin position="162"/>
        <end position="247"/>
    </location>
</feature>
<dbReference type="OrthoDB" id="4149219at2759"/>
<dbReference type="VEuPathDB" id="FungiDB:PV08_04052"/>
<feature type="compositionally biased region" description="Polar residues" evidence="1">
    <location>
        <begin position="425"/>
        <end position="434"/>
    </location>
</feature>
<protein>
    <submittedName>
        <fullName evidence="3">Uncharacterized protein</fullName>
    </submittedName>
</protein>
<reference evidence="3 4" key="1">
    <citation type="submission" date="2015-01" db="EMBL/GenBank/DDBJ databases">
        <title>The Genome Sequence of Exophiala spinifera CBS89968.</title>
        <authorList>
            <consortium name="The Broad Institute Genomics Platform"/>
            <person name="Cuomo C."/>
            <person name="de Hoog S."/>
            <person name="Gorbushina A."/>
            <person name="Stielow B."/>
            <person name="Teixiera M."/>
            <person name="Abouelleil A."/>
            <person name="Chapman S.B."/>
            <person name="Priest M."/>
            <person name="Young S.K."/>
            <person name="Wortman J."/>
            <person name="Nusbaum C."/>
            <person name="Birren B."/>
        </authorList>
    </citation>
    <scope>NUCLEOTIDE SEQUENCE [LARGE SCALE GENOMIC DNA]</scope>
    <source>
        <strain evidence="3 4">CBS 89968</strain>
    </source>
</reference>
<evidence type="ECO:0000256" key="2">
    <source>
        <dbReference type="SAM" id="Phobius"/>
    </source>
</evidence>
<feature type="compositionally biased region" description="Low complexity" evidence="1">
    <location>
        <begin position="760"/>
        <end position="771"/>
    </location>
</feature>
<keyword evidence="2" id="KW-0472">Membrane</keyword>
<gene>
    <name evidence="3" type="ORF">PV08_04052</name>
</gene>
<keyword evidence="4" id="KW-1185">Reference proteome</keyword>
<organism evidence="3 4">
    <name type="scientific">Exophiala spinifera</name>
    <dbReference type="NCBI Taxonomy" id="91928"/>
    <lineage>
        <taxon>Eukaryota</taxon>
        <taxon>Fungi</taxon>
        <taxon>Dikarya</taxon>
        <taxon>Ascomycota</taxon>
        <taxon>Pezizomycotina</taxon>
        <taxon>Eurotiomycetes</taxon>
        <taxon>Chaetothyriomycetidae</taxon>
        <taxon>Chaetothyriales</taxon>
        <taxon>Herpotrichiellaceae</taxon>
        <taxon>Exophiala</taxon>
    </lineage>
</organism>
<keyword evidence="2" id="KW-1133">Transmembrane helix</keyword>
<proteinExistence type="predicted"/>
<dbReference type="RefSeq" id="XP_016237078.1">
    <property type="nucleotide sequence ID" value="XM_016378401.1"/>
</dbReference>
<keyword evidence="2" id="KW-0812">Transmembrane</keyword>
<accession>A0A0D1ZVY6</accession>
<feature type="region of interest" description="Disordered" evidence="1">
    <location>
        <begin position="641"/>
        <end position="731"/>
    </location>
</feature>
<evidence type="ECO:0000256" key="1">
    <source>
        <dbReference type="SAM" id="MobiDB-lite"/>
    </source>
</evidence>
<dbReference type="EMBL" id="KN847494">
    <property type="protein sequence ID" value="KIW16862.1"/>
    <property type="molecule type" value="Genomic_DNA"/>
</dbReference>
<dbReference type="HOGENOM" id="CLU_356019_0_0_1"/>
<feature type="compositionally biased region" description="Basic and acidic residues" evidence="1">
    <location>
        <begin position="176"/>
        <end position="191"/>
    </location>
</feature>
<feature type="compositionally biased region" description="Basic residues" evidence="1">
    <location>
        <begin position="695"/>
        <end position="711"/>
    </location>
</feature>
<feature type="compositionally biased region" description="Acidic residues" evidence="1">
    <location>
        <begin position="398"/>
        <end position="423"/>
    </location>
</feature>
<evidence type="ECO:0000313" key="3">
    <source>
        <dbReference type="EMBL" id="KIW16862.1"/>
    </source>
</evidence>
<feature type="compositionally biased region" description="Low complexity" evidence="1">
    <location>
        <begin position="786"/>
        <end position="796"/>
    </location>
</feature>